<evidence type="ECO:0000313" key="1">
    <source>
        <dbReference type="EMBL" id="MDH5160923.1"/>
    </source>
</evidence>
<dbReference type="AlphaFoldDB" id="A0AAW6SRM0"/>
<reference evidence="1" key="1">
    <citation type="submission" date="2023-03" db="EMBL/GenBank/DDBJ databases">
        <title>Bacterial isolates from washroom surfaces on a university campus.</title>
        <authorList>
            <person name="Holman D.B."/>
            <person name="Gzyl K.E."/>
            <person name="Taheri A.E."/>
        </authorList>
    </citation>
    <scope>NUCLEOTIDE SEQUENCE</scope>
    <source>
        <strain evidence="1">RD03</strain>
    </source>
</reference>
<proteinExistence type="predicted"/>
<keyword evidence="1" id="KW-0946">Virion</keyword>
<evidence type="ECO:0000313" key="2">
    <source>
        <dbReference type="Proteomes" id="UP001159179"/>
    </source>
</evidence>
<dbReference type="InterPro" id="IPR025439">
    <property type="entry name" value="Spore_coat_CotO"/>
</dbReference>
<name>A0AAW6SRM0_9BACI</name>
<dbReference type="EMBL" id="JAROYP010000004">
    <property type="protein sequence ID" value="MDH5160923.1"/>
    <property type="molecule type" value="Genomic_DNA"/>
</dbReference>
<accession>A0AAW6SRM0</accession>
<protein>
    <submittedName>
        <fullName evidence="1">CotO family spore coat protein</fullName>
    </submittedName>
</protein>
<comment type="caution">
    <text evidence="1">The sequence shown here is derived from an EMBL/GenBank/DDBJ whole genome shotgun (WGS) entry which is preliminary data.</text>
</comment>
<organism evidence="1 2">
    <name type="scientific">Heyndrickxia oleronia</name>
    <dbReference type="NCBI Taxonomy" id="38875"/>
    <lineage>
        <taxon>Bacteria</taxon>
        <taxon>Bacillati</taxon>
        <taxon>Bacillota</taxon>
        <taxon>Bacilli</taxon>
        <taxon>Bacillales</taxon>
        <taxon>Bacillaceae</taxon>
        <taxon>Heyndrickxia</taxon>
    </lineage>
</organism>
<sequence>MSIRKKHFEERKPLLYIIQPNSQSIPVDMQKTYISKVSNDKHVEEINDNNENEPIEDTVQLQKEVEIETHSDEQIINESPSFTISETDTETIREETVPELVQEQEEDLQGEVSNHLLFENGLRRKSFRSMEIGEKLYFLVNKPRYLPNLTVEIRTESVSYTGVVLSFNNGIVQLDQLLMGERPIEINMNDIVDIKIATN</sequence>
<keyword evidence="1" id="KW-0167">Capsid protein</keyword>
<gene>
    <name evidence="1" type="ORF">P5X88_08230</name>
</gene>
<dbReference type="Proteomes" id="UP001159179">
    <property type="component" value="Unassembled WGS sequence"/>
</dbReference>
<dbReference type="Pfam" id="PF14153">
    <property type="entry name" value="Spore_coat_CotO"/>
    <property type="match status" value="1"/>
</dbReference>
<dbReference type="RefSeq" id="WP_280616378.1">
    <property type="nucleotide sequence ID" value="NZ_JAROYP010000004.1"/>
</dbReference>